<sequence length="366" mass="41850">MANRSSLVVGSILKSCNQFTKSKSKSRSKCSDSSKALADAESKLMQSANAQVNVRFLVRSEPKQTFDFYVISTEGNSFRLLDEDDEDLPRNLLSVLGFGDYLCDVLGCCGSWIWLKYFEFGSKAQDLLWDMETDTCRFVCSPSAFLNTLDSVWAYGFGFDPSSGHYKLVRCWVDRFLESYAEVFTLGTSSWKAVHCPYETHLSLSGFLSIHINGFYYWIVRGFRDSFSIMSFDFANDQFHALIPVPKKEKLWKLMDVALVEFQGSLAVIYLESEVNPFLFEIWAWNARGSFWSLVSTFDIPAAAAPRNVLNLYNNDKLFYQDTKGDLMIYDHTTRRLENFWIPIDRRGVAKFFPYVKSSVAPSSSN</sequence>
<dbReference type="PANTHER" id="PTHR31672">
    <property type="entry name" value="BNACNNG10540D PROTEIN"/>
    <property type="match status" value="1"/>
</dbReference>
<evidence type="ECO:0000313" key="2">
    <source>
        <dbReference type="EMBL" id="GER45544.1"/>
    </source>
</evidence>
<dbReference type="SUPFAM" id="SSF50965">
    <property type="entry name" value="Galactose oxidase, central domain"/>
    <property type="match status" value="1"/>
</dbReference>
<dbReference type="Pfam" id="PF08268">
    <property type="entry name" value="FBA_3"/>
    <property type="match status" value="1"/>
</dbReference>
<dbReference type="Proteomes" id="UP000325081">
    <property type="component" value="Unassembled WGS sequence"/>
</dbReference>
<dbReference type="AlphaFoldDB" id="A0A5A7QK81"/>
<reference evidence="3" key="1">
    <citation type="journal article" date="2019" name="Curr. Biol.">
        <title>Genome Sequence of Striga asiatica Provides Insight into the Evolution of Plant Parasitism.</title>
        <authorList>
            <person name="Yoshida S."/>
            <person name="Kim S."/>
            <person name="Wafula E.K."/>
            <person name="Tanskanen J."/>
            <person name="Kim Y.M."/>
            <person name="Honaas L."/>
            <person name="Yang Z."/>
            <person name="Spallek T."/>
            <person name="Conn C.E."/>
            <person name="Ichihashi Y."/>
            <person name="Cheong K."/>
            <person name="Cui S."/>
            <person name="Der J.P."/>
            <person name="Gundlach H."/>
            <person name="Jiao Y."/>
            <person name="Hori C."/>
            <person name="Ishida J.K."/>
            <person name="Kasahara H."/>
            <person name="Kiba T."/>
            <person name="Kim M.S."/>
            <person name="Koo N."/>
            <person name="Laohavisit A."/>
            <person name="Lee Y.H."/>
            <person name="Lumba S."/>
            <person name="McCourt P."/>
            <person name="Mortimer J.C."/>
            <person name="Mutuku J.M."/>
            <person name="Nomura T."/>
            <person name="Sasaki-Sekimoto Y."/>
            <person name="Seto Y."/>
            <person name="Wang Y."/>
            <person name="Wakatake T."/>
            <person name="Sakakibara H."/>
            <person name="Demura T."/>
            <person name="Yamaguchi S."/>
            <person name="Yoneyama K."/>
            <person name="Manabe R.I."/>
            <person name="Nelson D.C."/>
            <person name="Schulman A.H."/>
            <person name="Timko M.P."/>
            <person name="dePamphilis C.W."/>
            <person name="Choi D."/>
            <person name="Shirasu K."/>
        </authorList>
    </citation>
    <scope>NUCLEOTIDE SEQUENCE [LARGE SCALE GENOMIC DNA]</scope>
    <source>
        <strain evidence="3">cv. UVA1</strain>
    </source>
</reference>
<evidence type="ECO:0000313" key="3">
    <source>
        <dbReference type="Proteomes" id="UP000325081"/>
    </source>
</evidence>
<dbReference type="InterPro" id="IPR013187">
    <property type="entry name" value="F-box-assoc_dom_typ3"/>
</dbReference>
<proteinExistence type="predicted"/>
<dbReference type="NCBIfam" id="TIGR01640">
    <property type="entry name" value="F_box_assoc_1"/>
    <property type="match status" value="1"/>
</dbReference>
<dbReference type="PANTHER" id="PTHR31672:SF13">
    <property type="entry name" value="F-BOX PROTEIN CPR30-LIKE"/>
    <property type="match status" value="1"/>
</dbReference>
<gene>
    <name evidence="2" type="ORF">STAS_22498</name>
</gene>
<keyword evidence="3" id="KW-1185">Reference proteome</keyword>
<feature type="domain" description="F-box associated beta-propeller type 3" evidence="1">
    <location>
        <begin position="150"/>
        <end position="295"/>
    </location>
</feature>
<organism evidence="2 3">
    <name type="scientific">Striga asiatica</name>
    <name type="common">Asiatic witchweed</name>
    <name type="synonym">Buchnera asiatica</name>
    <dbReference type="NCBI Taxonomy" id="4170"/>
    <lineage>
        <taxon>Eukaryota</taxon>
        <taxon>Viridiplantae</taxon>
        <taxon>Streptophyta</taxon>
        <taxon>Embryophyta</taxon>
        <taxon>Tracheophyta</taxon>
        <taxon>Spermatophyta</taxon>
        <taxon>Magnoliopsida</taxon>
        <taxon>eudicotyledons</taxon>
        <taxon>Gunneridae</taxon>
        <taxon>Pentapetalae</taxon>
        <taxon>asterids</taxon>
        <taxon>lamiids</taxon>
        <taxon>Lamiales</taxon>
        <taxon>Orobanchaceae</taxon>
        <taxon>Buchnereae</taxon>
        <taxon>Striga</taxon>
    </lineage>
</organism>
<comment type="caution">
    <text evidence="2">The sequence shown here is derived from an EMBL/GenBank/DDBJ whole genome shotgun (WGS) entry which is preliminary data.</text>
</comment>
<dbReference type="InterPro" id="IPR011043">
    <property type="entry name" value="Gal_Oxase/kelch_b-propeller"/>
</dbReference>
<protein>
    <submittedName>
        <fullName evidence="2">F-box protein</fullName>
    </submittedName>
</protein>
<dbReference type="InterPro" id="IPR050796">
    <property type="entry name" value="SCF_F-box_component"/>
</dbReference>
<accession>A0A5A7QK81</accession>
<dbReference type="EMBL" id="BKCP01007182">
    <property type="protein sequence ID" value="GER45544.1"/>
    <property type="molecule type" value="Genomic_DNA"/>
</dbReference>
<dbReference type="InterPro" id="IPR017451">
    <property type="entry name" value="F-box-assoc_interact_dom"/>
</dbReference>
<evidence type="ECO:0000259" key="1">
    <source>
        <dbReference type="Pfam" id="PF08268"/>
    </source>
</evidence>
<dbReference type="OrthoDB" id="926475at2759"/>
<name>A0A5A7QK81_STRAF</name>